<organism evidence="2 3">
    <name type="scientific">Tuber magnatum</name>
    <name type="common">white Piedmont truffle</name>
    <dbReference type="NCBI Taxonomy" id="42249"/>
    <lineage>
        <taxon>Eukaryota</taxon>
        <taxon>Fungi</taxon>
        <taxon>Dikarya</taxon>
        <taxon>Ascomycota</taxon>
        <taxon>Pezizomycotina</taxon>
        <taxon>Pezizomycetes</taxon>
        <taxon>Pezizales</taxon>
        <taxon>Tuberaceae</taxon>
        <taxon>Tuber</taxon>
    </lineage>
</organism>
<comment type="caution">
    <text evidence="2">The sequence shown here is derived from an EMBL/GenBank/DDBJ whole genome shotgun (WGS) entry which is preliminary data.</text>
</comment>
<dbReference type="EMBL" id="PYWC01000081">
    <property type="protein sequence ID" value="PWW73373.1"/>
    <property type="molecule type" value="Genomic_DNA"/>
</dbReference>
<gene>
    <name evidence="2" type="ORF">C7212DRAFT_339954</name>
</gene>
<evidence type="ECO:0000313" key="3">
    <source>
        <dbReference type="Proteomes" id="UP000246991"/>
    </source>
</evidence>
<evidence type="ECO:0000256" key="1">
    <source>
        <dbReference type="SAM" id="MobiDB-lite"/>
    </source>
</evidence>
<accession>A0A317SG15</accession>
<feature type="region of interest" description="Disordered" evidence="1">
    <location>
        <begin position="1"/>
        <end position="25"/>
    </location>
</feature>
<dbReference type="Proteomes" id="UP000246991">
    <property type="component" value="Unassembled WGS sequence"/>
</dbReference>
<feature type="region of interest" description="Disordered" evidence="1">
    <location>
        <begin position="145"/>
        <end position="170"/>
    </location>
</feature>
<evidence type="ECO:0000313" key="2">
    <source>
        <dbReference type="EMBL" id="PWW73373.1"/>
    </source>
</evidence>
<name>A0A317SG15_9PEZI</name>
<keyword evidence="3" id="KW-1185">Reference proteome</keyword>
<sequence>MIPLTPKRPLNSQNLTPGSRPMPPRIPGSYMKVTPLVAYFNQKLHERAAPVTSTSRHHDWRLAKIPRDRVRSLVLKFSLMGTTLPGSDSRVRIVSPASPDRVHYLAGEVVVVDSREVLSEYKGEGRCWVPVGLSLRVGGVPLYASSSSESAGDVDESTSEELRVSKSEGK</sequence>
<reference evidence="2 3" key="1">
    <citation type="submission" date="2018-03" db="EMBL/GenBank/DDBJ databases">
        <title>Genomes of Pezizomycetes fungi and the evolution of truffles.</title>
        <authorList>
            <person name="Murat C."/>
            <person name="Payen T."/>
            <person name="Noel B."/>
            <person name="Kuo A."/>
            <person name="Martin F.M."/>
        </authorList>
    </citation>
    <scope>NUCLEOTIDE SEQUENCE [LARGE SCALE GENOMIC DNA]</scope>
    <source>
        <strain evidence="2">091103-1</strain>
    </source>
</reference>
<feature type="non-terminal residue" evidence="2">
    <location>
        <position position="170"/>
    </location>
</feature>
<dbReference type="AlphaFoldDB" id="A0A317SG15"/>
<proteinExistence type="predicted"/>
<feature type="compositionally biased region" description="Basic and acidic residues" evidence="1">
    <location>
        <begin position="160"/>
        <end position="170"/>
    </location>
</feature>
<protein>
    <submittedName>
        <fullName evidence="2">Uncharacterized protein</fullName>
    </submittedName>
</protein>
<dbReference type="OrthoDB" id="5430918at2759"/>